<gene>
    <name evidence="2" type="ORF">BN000_05472</name>
</gene>
<dbReference type="SUPFAM" id="SSF52540">
    <property type="entry name" value="P-loop containing nucleoside triphosphate hydrolases"/>
    <property type="match status" value="1"/>
</dbReference>
<dbReference type="GO" id="GO:0005829">
    <property type="term" value="C:cytosol"/>
    <property type="evidence" value="ECO:0007669"/>
    <property type="project" value="TreeGrafter"/>
</dbReference>
<name>A0A0U1DSU5_9MYCO</name>
<feature type="domain" description="Helicase HerA central" evidence="1">
    <location>
        <begin position="258"/>
        <end position="307"/>
    </location>
</feature>
<dbReference type="Gene3D" id="3.40.50.1000">
    <property type="entry name" value="HAD superfamily/HAD-like"/>
    <property type="match status" value="1"/>
</dbReference>
<evidence type="ECO:0000259" key="1">
    <source>
        <dbReference type="Pfam" id="PF01935"/>
    </source>
</evidence>
<dbReference type="Proteomes" id="UP000199601">
    <property type="component" value="Unassembled WGS sequence"/>
</dbReference>
<dbReference type="GO" id="GO:0000287">
    <property type="term" value="F:magnesium ion binding"/>
    <property type="evidence" value="ECO:0007669"/>
    <property type="project" value="TreeGrafter"/>
</dbReference>
<dbReference type="SUPFAM" id="SSF56784">
    <property type="entry name" value="HAD-like"/>
    <property type="match status" value="1"/>
</dbReference>
<dbReference type="InterPro" id="IPR002789">
    <property type="entry name" value="HerA_central"/>
</dbReference>
<keyword evidence="3" id="KW-1185">Reference proteome</keyword>
<dbReference type="AlphaFoldDB" id="A0A0U1DSU5"/>
<dbReference type="InterPro" id="IPR023214">
    <property type="entry name" value="HAD_sf"/>
</dbReference>
<sequence>MGGAVAFFKVVAADFDGTLTSGGKLDPEVLRAIDRARSDGLAIVVVTGRIGAELHAEFPQLAGHVDALVLENGAVVSFDGEARALAPAVGPELDKALTERGIPFRRGQVLVAVDGEHVAAVGEVIGELEMDYQLIRNRAALMVLPAGITKGTGLTALLETMNLSPHNTVAVGDAENDLSLLGVAEVGAAVANAVSSLRRSADVVLDEPGAAGVAGLLNSPYLSGAERFCPSRHWLEIGAFEDATPTRLPGSQARILVTGPAASGKSYLVGLMAERWISAGYCVLVIDPEGDHLQLQQLGHVQVVDAGHHLPEPAELVDALRPNSGMVVDLSGLAEPGKTDYVHRLRATAEAHREHYGFPHWVVYDEAHLLGIGEEAHWARRGGYVLCSFVPASLPAHEADSSDVVLTLTRSDTATDLASRRRATIRFGSGPPREFTIGERHTRHVRHRHKYADIHLPAERRFYFHSTDGLPIAPAATMHDFTVALRHLDQQALEYHLERGDFSHWLEGTIADKELAARVAAWEDDLEARRAADLERIRQQLVEAVEKRYLPWQERH</sequence>
<protein>
    <submittedName>
        <fullName evidence="2">HAD family hydrolase</fullName>
    </submittedName>
</protein>
<proteinExistence type="predicted"/>
<reference evidence="3" key="1">
    <citation type="submission" date="2015-03" db="EMBL/GenBank/DDBJ databases">
        <authorList>
            <person name="Urmite Genomes"/>
        </authorList>
    </citation>
    <scope>NUCLEOTIDE SEQUENCE [LARGE SCALE GENOMIC DNA]</scope>
    <source>
        <strain evidence="3">CSUR P1344</strain>
    </source>
</reference>
<dbReference type="InterPro" id="IPR006379">
    <property type="entry name" value="HAD-SF_hydro_IIB"/>
</dbReference>
<dbReference type="InterPro" id="IPR036412">
    <property type="entry name" value="HAD-like_sf"/>
</dbReference>
<evidence type="ECO:0000313" key="2">
    <source>
        <dbReference type="EMBL" id="CQD22071.1"/>
    </source>
</evidence>
<dbReference type="InterPro" id="IPR027417">
    <property type="entry name" value="P-loop_NTPase"/>
</dbReference>
<dbReference type="PANTHER" id="PTHR10000">
    <property type="entry name" value="PHOSPHOSERINE PHOSPHATASE"/>
    <property type="match status" value="1"/>
</dbReference>
<dbReference type="PANTHER" id="PTHR10000:SF8">
    <property type="entry name" value="HAD SUPERFAMILY HYDROLASE-LIKE, TYPE 3"/>
    <property type="match status" value="1"/>
</dbReference>
<dbReference type="Pfam" id="PF01935">
    <property type="entry name" value="DUF87"/>
    <property type="match status" value="1"/>
</dbReference>
<dbReference type="GO" id="GO:0016791">
    <property type="term" value="F:phosphatase activity"/>
    <property type="evidence" value="ECO:0007669"/>
    <property type="project" value="TreeGrafter"/>
</dbReference>
<dbReference type="NCBIfam" id="TIGR01484">
    <property type="entry name" value="HAD-SF-IIB"/>
    <property type="match status" value="1"/>
</dbReference>
<dbReference type="EMBL" id="CTEC01000002">
    <property type="protein sequence ID" value="CQD22071.1"/>
    <property type="molecule type" value="Genomic_DNA"/>
</dbReference>
<keyword evidence="2" id="KW-0378">Hydrolase</keyword>
<organism evidence="2 3">
    <name type="scientific">Mycobacterium europaeum</name>
    <dbReference type="NCBI Taxonomy" id="761804"/>
    <lineage>
        <taxon>Bacteria</taxon>
        <taxon>Bacillati</taxon>
        <taxon>Actinomycetota</taxon>
        <taxon>Actinomycetes</taxon>
        <taxon>Mycobacteriales</taxon>
        <taxon>Mycobacteriaceae</taxon>
        <taxon>Mycobacterium</taxon>
        <taxon>Mycobacterium simiae complex</taxon>
    </lineage>
</organism>
<dbReference type="Gene3D" id="3.40.50.300">
    <property type="entry name" value="P-loop containing nucleotide triphosphate hydrolases"/>
    <property type="match status" value="1"/>
</dbReference>
<accession>A0A0U1DSU5</accession>
<dbReference type="Gene3D" id="3.90.1070.10">
    <property type="match status" value="1"/>
</dbReference>
<dbReference type="Pfam" id="PF08282">
    <property type="entry name" value="Hydrolase_3"/>
    <property type="match status" value="2"/>
</dbReference>
<evidence type="ECO:0000313" key="3">
    <source>
        <dbReference type="Proteomes" id="UP000199601"/>
    </source>
</evidence>